<comment type="caution">
    <text evidence="1">The sequence shown here is derived from an EMBL/GenBank/DDBJ whole genome shotgun (WGS) entry which is preliminary data.</text>
</comment>
<dbReference type="Proteomes" id="UP000183046">
    <property type="component" value="Unassembled WGS sequence"/>
</dbReference>
<protein>
    <submittedName>
        <fullName evidence="1">Uncharacterized protein</fullName>
    </submittedName>
</protein>
<gene>
    <name evidence="1" type="ORF">SAMN05216279_11731</name>
</gene>
<dbReference type="AlphaFoldDB" id="A0A1G5PE83"/>
<dbReference type="GeneID" id="58746967"/>
<organism evidence="1 2">
    <name type="scientific">Pseudomonas oryzihabitans</name>
    <dbReference type="NCBI Taxonomy" id="47885"/>
    <lineage>
        <taxon>Bacteria</taxon>
        <taxon>Pseudomonadati</taxon>
        <taxon>Pseudomonadota</taxon>
        <taxon>Gammaproteobacteria</taxon>
        <taxon>Pseudomonadales</taxon>
        <taxon>Pseudomonadaceae</taxon>
        <taxon>Pseudomonas</taxon>
    </lineage>
</organism>
<reference evidence="2" key="1">
    <citation type="submission" date="2016-10" db="EMBL/GenBank/DDBJ databases">
        <authorList>
            <person name="de Groot N.N."/>
        </authorList>
    </citation>
    <scope>NUCLEOTIDE SEQUENCE [LARGE SCALE GENOMIC DNA]</scope>
    <source>
        <strain evidence="2">DSM 15758</strain>
    </source>
</reference>
<dbReference type="EMBL" id="FMWB01000017">
    <property type="protein sequence ID" value="SCZ47834.1"/>
    <property type="molecule type" value="Genomic_DNA"/>
</dbReference>
<dbReference type="PROSITE" id="PS51257">
    <property type="entry name" value="PROKAR_LIPOPROTEIN"/>
    <property type="match status" value="1"/>
</dbReference>
<name>A0A1G5PE83_9PSED</name>
<accession>A0A1G5PE83</accession>
<dbReference type="RefSeq" id="WP_155951402.1">
    <property type="nucleotide sequence ID" value="NZ_CP044074.1"/>
</dbReference>
<evidence type="ECO:0000313" key="2">
    <source>
        <dbReference type="Proteomes" id="UP000183046"/>
    </source>
</evidence>
<proteinExistence type="predicted"/>
<sequence>MRSPLSPLDFLGMPLLVGLGTLALVSCSGGHKVAALWQPLATWLV</sequence>
<evidence type="ECO:0000313" key="1">
    <source>
        <dbReference type="EMBL" id="SCZ47834.1"/>
    </source>
</evidence>